<comment type="caution">
    <text evidence="1">The sequence shown here is derived from an EMBL/GenBank/DDBJ whole genome shotgun (WGS) entry which is preliminary data.</text>
</comment>
<reference evidence="1 2" key="1">
    <citation type="journal article" date="2019" name="Int. J. Syst. Evol. Microbiol.">
        <title>The Global Catalogue of Microorganisms (GCM) 10K type strain sequencing project: providing services to taxonomists for standard genome sequencing and annotation.</title>
        <authorList>
            <consortium name="The Broad Institute Genomics Platform"/>
            <consortium name="The Broad Institute Genome Sequencing Center for Infectious Disease"/>
            <person name="Wu L."/>
            <person name="Ma J."/>
        </authorList>
    </citation>
    <scope>NUCLEOTIDE SEQUENCE [LARGE SCALE GENOMIC DNA]</scope>
    <source>
        <strain evidence="1 2">JCM 13002</strain>
    </source>
</reference>
<organism evidence="1 2">
    <name type="scientific">Kitasatospora arboriphila</name>
    <dbReference type="NCBI Taxonomy" id="258052"/>
    <lineage>
        <taxon>Bacteria</taxon>
        <taxon>Bacillati</taxon>
        <taxon>Actinomycetota</taxon>
        <taxon>Actinomycetes</taxon>
        <taxon>Kitasatosporales</taxon>
        <taxon>Streptomycetaceae</taxon>
        <taxon>Kitasatospora</taxon>
    </lineage>
</organism>
<evidence type="ECO:0000313" key="2">
    <source>
        <dbReference type="Proteomes" id="UP001499987"/>
    </source>
</evidence>
<evidence type="ECO:0008006" key="3">
    <source>
        <dbReference type="Google" id="ProtNLM"/>
    </source>
</evidence>
<protein>
    <recommendedName>
        <fullName evidence="3">Class I SAM-dependent methyltransferase</fullName>
    </recommendedName>
</protein>
<evidence type="ECO:0000313" key="1">
    <source>
        <dbReference type="EMBL" id="GAA1106495.1"/>
    </source>
</evidence>
<dbReference type="EMBL" id="BAAALD010000067">
    <property type="protein sequence ID" value="GAA1106495.1"/>
    <property type="molecule type" value="Genomic_DNA"/>
</dbReference>
<dbReference type="InterPro" id="IPR029063">
    <property type="entry name" value="SAM-dependent_MTases_sf"/>
</dbReference>
<dbReference type="Gene3D" id="3.40.50.150">
    <property type="entry name" value="Vaccinia Virus protein VP39"/>
    <property type="match status" value="1"/>
</dbReference>
<dbReference type="SUPFAM" id="SSF53335">
    <property type="entry name" value="S-adenosyl-L-methionine-dependent methyltransferases"/>
    <property type="match status" value="1"/>
</dbReference>
<gene>
    <name evidence="1" type="ORF">GCM10009663_55680</name>
</gene>
<dbReference type="Pfam" id="PF13578">
    <property type="entry name" value="Methyltransf_24"/>
    <property type="match status" value="1"/>
</dbReference>
<accession>A0ABN1TXT7</accession>
<sequence>MADLSRISTVLTPSLIRMHLTTLSRQIAATPLARAAALPVRLATVARHNARVLKRSGTWLVRSREHSCFTYDLEASNHDHLCWFVSNVTGAPVRSVRGYVREAEGDTELRQTLNAGLAGSVRSGTCDHQVRYGRRVAYYALVRALGPEHVVEAGPHRGISSTLIAAALLRNGRGRLTTVDIDPRAGELVSGPYRQVVDQMIGDSVEILGSPQVHERGVDMVLLDTSVGPEHEDAELMAVAPALTEQAVALSSRSHAWPCLARWSEEHGRRFLHFDDRPRDHWHPGNGFGVSFPLSAPV</sequence>
<dbReference type="Proteomes" id="UP001499987">
    <property type="component" value="Unassembled WGS sequence"/>
</dbReference>
<keyword evidence="2" id="KW-1185">Reference proteome</keyword>
<proteinExistence type="predicted"/>
<name>A0ABN1TXT7_9ACTN</name>